<proteinExistence type="inferred from homology"/>
<evidence type="ECO:0000313" key="8">
    <source>
        <dbReference type="Proteomes" id="UP001157109"/>
    </source>
</evidence>
<gene>
    <name evidence="3 7" type="primary">grpE</name>
    <name evidence="7" type="ORF">GCM10025862_29040</name>
</gene>
<keyword evidence="3" id="KW-0963">Cytoplasm</keyword>
<dbReference type="Gene3D" id="2.30.22.10">
    <property type="entry name" value="Head domain of nucleotide exchange factor GrpE"/>
    <property type="match status" value="1"/>
</dbReference>
<comment type="subcellular location">
    <subcellularLocation>
        <location evidence="3">Cytoplasm</location>
    </subcellularLocation>
</comment>
<accession>A0ABQ6HST3</accession>
<reference evidence="8" key="1">
    <citation type="journal article" date="2019" name="Int. J. Syst. Evol. Microbiol.">
        <title>The Global Catalogue of Microorganisms (GCM) 10K type strain sequencing project: providing services to taxonomists for standard genome sequencing and annotation.</title>
        <authorList>
            <consortium name="The Broad Institute Genomics Platform"/>
            <consortium name="The Broad Institute Genome Sequencing Center for Infectious Disease"/>
            <person name="Wu L."/>
            <person name="Ma J."/>
        </authorList>
    </citation>
    <scope>NUCLEOTIDE SEQUENCE [LARGE SCALE GENOMIC DNA]</scope>
    <source>
        <strain evidence="8">NBRC 105830</strain>
    </source>
</reference>
<dbReference type="PRINTS" id="PR00773">
    <property type="entry name" value="GRPEPROTEIN"/>
</dbReference>
<dbReference type="Pfam" id="PF01025">
    <property type="entry name" value="GrpE"/>
    <property type="match status" value="1"/>
</dbReference>
<keyword evidence="3" id="KW-0346">Stress response</keyword>
<dbReference type="RefSeq" id="WP_241441235.1">
    <property type="nucleotide sequence ID" value="NZ_BSUJ01000001.1"/>
</dbReference>
<comment type="similarity">
    <text evidence="1 3 4">Belongs to the GrpE family.</text>
</comment>
<dbReference type="InterPro" id="IPR009012">
    <property type="entry name" value="GrpE_head"/>
</dbReference>
<name>A0ABQ6HST3_9MICO</name>
<dbReference type="EMBL" id="BSUJ01000001">
    <property type="protein sequence ID" value="GMA20883.1"/>
    <property type="molecule type" value="Genomic_DNA"/>
</dbReference>
<evidence type="ECO:0000256" key="5">
    <source>
        <dbReference type="SAM" id="Coils"/>
    </source>
</evidence>
<keyword evidence="8" id="KW-1185">Reference proteome</keyword>
<evidence type="ECO:0000256" key="4">
    <source>
        <dbReference type="RuleBase" id="RU004478"/>
    </source>
</evidence>
<dbReference type="Proteomes" id="UP001157109">
    <property type="component" value="Unassembled WGS sequence"/>
</dbReference>
<evidence type="ECO:0000313" key="7">
    <source>
        <dbReference type="EMBL" id="GMA20883.1"/>
    </source>
</evidence>
<dbReference type="InterPro" id="IPR013805">
    <property type="entry name" value="GrpE_CC"/>
</dbReference>
<dbReference type="CDD" id="cd00446">
    <property type="entry name" value="GrpE"/>
    <property type="match status" value="1"/>
</dbReference>
<dbReference type="PANTHER" id="PTHR21237:SF23">
    <property type="entry name" value="GRPE PROTEIN HOMOLOG, MITOCHONDRIAL"/>
    <property type="match status" value="1"/>
</dbReference>
<dbReference type="Gene3D" id="3.90.20.20">
    <property type="match status" value="1"/>
</dbReference>
<sequence length="198" mass="21532">MSDDNAREPDDTGREPEDAAREGEVLPEDPFSPEESAAMDAGFDAQEAKASGAHPDTVLAAERLADLQRLQAEYVNYKKRVDRDKVLVKDLGVASVLEGLLPVLDEIHLARQHGDLEAGTPFASISEKLESALGRFGLTRFGEPGEAFDPSRHEALMHVQAELPEGATDTTIVQVLQPGFKQHDRVLRAARVSVADPQ</sequence>
<dbReference type="InterPro" id="IPR000740">
    <property type="entry name" value="GrpE"/>
</dbReference>
<dbReference type="PANTHER" id="PTHR21237">
    <property type="entry name" value="GRPE PROTEIN"/>
    <property type="match status" value="1"/>
</dbReference>
<keyword evidence="5" id="KW-0175">Coiled coil</keyword>
<keyword evidence="2 3" id="KW-0143">Chaperone</keyword>
<evidence type="ECO:0000256" key="6">
    <source>
        <dbReference type="SAM" id="MobiDB-lite"/>
    </source>
</evidence>
<protein>
    <recommendedName>
        <fullName evidence="3">Protein GrpE</fullName>
    </recommendedName>
    <alternativeName>
        <fullName evidence="3">HSP-70 cofactor</fullName>
    </alternativeName>
</protein>
<feature type="compositionally biased region" description="Basic and acidic residues" evidence="6">
    <location>
        <begin position="1"/>
        <end position="24"/>
    </location>
</feature>
<organism evidence="7 8">
    <name type="scientific">Arsenicicoccus piscis</name>
    <dbReference type="NCBI Taxonomy" id="673954"/>
    <lineage>
        <taxon>Bacteria</taxon>
        <taxon>Bacillati</taxon>
        <taxon>Actinomycetota</taxon>
        <taxon>Actinomycetes</taxon>
        <taxon>Micrococcales</taxon>
        <taxon>Intrasporangiaceae</taxon>
        <taxon>Arsenicicoccus</taxon>
    </lineage>
</organism>
<evidence type="ECO:0000256" key="3">
    <source>
        <dbReference type="HAMAP-Rule" id="MF_01151"/>
    </source>
</evidence>
<dbReference type="SUPFAM" id="SSF58014">
    <property type="entry name" value="Coiled-coil domain of nucleotide exchange factor GrpE"/>
    <property type="match status" value="1"/>
</dbReference>
<evidence type="ECO:0000256" key="1">
    <source>
        <dbReference type="ARBA" id="ARBA00009054"/>
    </source>
</evidence>
<comment type="function">
    <text evidence="3">Participates actively in the response to hyperosmotic and heat shock by preventing the aggregation of stress-denatured proteins, in association with DnaK and GrpE. It is the nucleotide exchange factor for DnaK and may function as a thermosensor. Unfolded proteins bind initially to DnaJ; upon interaction with the DnaJ-bound protein, DnaK hydrolyzes its bound ATP, resulting in the formation of a stable complex. GrpE releases ADP from DnaK; ATP binding to DnaK triggers the release of the substrate protein, thus completing the reaction cycle. Several rounds of ATP-dependent interactions between DnaJ, DnaK and GrpE are required for fully efficient folding.</text>
</comment>
<dbReference type="HAMAP" id="MF_01151">
    <property type="entry name" value="GrpE"/>
    <property type="match status" value="1"/>
</dbReference>
<comment type="subunit">
    <text evidence="3">Homodimer.</text>
</comment>
<feature type="coiled-coil region" evidence="5">
    <location>
        <begin position="60"/>
        <end position="87"/>
    </location>
</feature>
<feature type="region of interest" description="Disordered" evidence="6">
    <location>
        <begin position="1"/>
        <end position="54"/>
    </location>
</feature>
<dbReference type="SUPFAM" id="SSF51064">
    <property type="entry name" value="Head domain of nucleotide exchange factor GrpE"/>
    <property type="match status" value="1"/>
</dbReference>
<comment type="caution">
    <text evidence="7">The sequence shown here is derived from an EMBL/GenBank/DDBJ whole genome shotgun (WGS) entry which is preliminary data.</text>
</comment>
<evidence type="ECO:0000256" key="2">
    <source>
        <dbReference type="ARBA" id="ARBA00023186"/>
    </source>
</evidence>